<keyword evidence="1 3" id="KW-0413">Isomerase</keyword>
<dbReference type="PANTHER" id="PTHR43475:SF1">
    <property type="entry name" value="METHYLTHIORIBOSE-1-PHOSPHATE ISOMERASE"/>
    <property type="match status" value="1"/>
</dbReference>
<protein>
    <submittedName>
        <fullName evidence="3">S-methyl-5-thioribose-1-phosphate isomerase</fullName>
        <ecNumber evidence="3">5.3.1.23</ecNumber>
    </submittedName>
</protein>
<organism evidence="3 4">
    <name type="scientific">Actinomycetospora atypica</name>
    <dbReference type="NCBI Taxonomy" id="1290095"/>
    <lineage>
        <taxon>Bacteria</taxon>
        <taxon>Bacillati</taxon>
        <taxon>Actinomycetota</taxon>
        <taxon>Actinomycetes</taxon>
        <taxon>Pseudonocardiales</taxon>
        <taxon>Pseudonocardiaceae</taxon>
        <taxon>Actinomycetospora</taxon>
    </lineage>
</organism>
<dbReference type="InterPro" id="IPR027363">
    <property type="entry name" value="M1Pi_N"/>
</dbReference>
<dbReference type="InterPro" id="IPR011559">
    <property type="entry name" value="Initiation_fac_2B_a/b/d"/>
</dbReference>
<comment type="caution">
    <text evidence="3">The sequence shown here is derived from an EMBL/GenBank/DDBJ whole genome shotgun (WGS) entry which is preliminary data.</text>
</comment>
<accession>A0ABV9YQ07</accession>
<reference evidence="4" key="1">
    <citation type="journal article" date="2019" name="Int. J. Syst. Evol. Microbiol.">
        <title>The Global Catalogue of Microorganisms (GCM) 10K type strain sequencing project: providing services to taxonomists for standard genome sequencing and annotation.</title>
        <authorList>
            <consortium name="The Broad Institute Genomics Platform"/>
            <consortium name="The Broad Institute Genome Sequencing Center for Infectious Disease"/>
            <person name="Wu L."/>
            <person name="Ma J."/>
        </authorList>
    </citation>
    <scope>NUCLEOTIDE SEQUENCE [LARGE SCALE GENOMIC DNA]</scope>
    <source>
        <strain evidence="4">CGMCC 4.7093</strain>
    </source>
</reference>
<evidence type="ECO:0000256" key="1">
    <source>
        <dbReference type="ARBA" id="ARBA00023235"/>
    </source>
</evidence>
<evidence type="ECO:0000313" key="4">
    <source>
        <dbReference type="Proteomes" id="UP001595947"/>
    </source>
</evidence>
<dbReference type="RefSeq" id="WP_378036006.1">
    <property type="nucleotide sequence ID" value="NZ_JBHSIV010000009.1"/>
</dbReference>
<evidence type="ECO:0000256" key="2">
    <source>
        <dbReference type="RuleBase" id="RU003814"/>
    </source>
</evidence>
<keyword evidence="4" id="KW-1185">Reference proteome</keyword>
<dbReference type="PANTHER" id="PTHR43475">
    <property type="entry name" value="METHYLTHIORIBOSE-1-PHOSPHATE ISOMERASE"/>
    <property type="match status" value="1"/>
</dbReference>
<dbReference type="GO" id="GO:0046523">
    <property type="term" value="F:S-methyl-5-thioribose-1-phosphate isomerase activity"/>
    <property type="evidence" value="ECO:0007669"/>
    <property type="project" value="UniProtKB-EC"/>
</dbReference>
<dbReference type="Gene3D" id="3.40.50.10470">
    <property type="entry name" value="Translation initiation factor eif-2b, domain 2"/>
    <property type="match status" value="1"/>
</dbReference>
<dbReference type="InterPro" id="IPR037171">
    <property type="entry name" value="NagB/RpiA_transferase-like"/>
</dbReference>
<evidence type="ECO:0000313" key="3">
    <source>
        <dbReference type="EMBL" id="MFC5062651.1"/>
    </source>
</evidence>
<dbReference type="InterPro" id="IPR005251">
    <property type="entry name" value="IF-M1Pi"/>
</dbReference>
<gene>
    <name evidence="3" type="primary">mtnA</name>
    <name evidence="3" type="ORF">ACFPBZ_10570</name>
</gene>
<dbReference type="SUPFAM" id="SSF100950">
    <property type="entry name" value="NagB/RpiA/CoA transferase-like"/>
    <property type="match status" value="1"/>
</dbReference>
<dbReference type="Pfam" id="PF01008">
    <property type="entry name" value="IF-2B"/>
    <property type="match status" value="1"/>
</dbReference>
<sequence length="320" mass="32820">MQNVDWSPDGPAVVLLDQRALPGETSWLTLRTVDEVVDAIRSLAVRGAPSLGIAGAYGAALACALDVPEQADRVASARPTAVPLALGVRRVMTRVDDGPEAVLAEAHAVAREAVVVNARATERAADLLQELHPGPLRALTLCNTGDLACGPGGSALGALLRLHERGALAEVLACETRPLLQGSRLTVWELAAAGAPHRLCVDSAGPAAIASGLVDAVLVGADRIAANGDTANKIGTYSLACAAARSGVPFLVVAPEETIDPTTPSGADIVVEERDGDEVRTLGGVLTTVAGTPVYNPAFDVTPADLITAIVTEKQAWRPA</sequence>
<comment type="similarity">
    <text evidence="2">Belongs to the eIF-2B alpha/beta/delta subunits family.</text>
</comment>
<dbReference type="InterPro" id="IPR000649">
    <property type="entry name" value="IF-2B-related"/>
</dbReference>
<dbReference type="EMBL" id="JBHSIV010000009">
    <property type="protein sequence ID" value="MFC5062651.1"/>
    <property type="molecule type" value="Genomic_DNA"/>
</dbReference>
<dbReference type="InterPro" id="IPR042529">
    <property type="entry name" value="IF_2B-like_C"/>
</dbReference>
<dbReference type="NCBIfam" id="NF004326">
    <property type="entry name" value="PRK05720.1"/>
    <property type="match status" value="1"/>
</dbReference>
<proteinExistence type="inferred from homology"/>
<dbReference type="NCBIfam" id="TIGR00524">
    <property type="entry name" value="eIF-2B_rel"/>
    <property type="match status" value="1"/>
</dbReference>
<dbReference type="Proteomes" id="UP001595947">
    <property type="component" value="Unassembled WGS sequence"/>
</dbReference>
<dbReference type="NCBIfam" id="TIGR00512">
    <property type="entry name" value="salvage_mtnA"/>
    <property type="match status" value="1"/>
</dbReference>
<dbReference type="EC" id="5.3.1.23" evidence="3"/>
<name>A0ABV9YQ07_9PSEU</name>
<dbReference type="Gene3D" id="1.20.120.420">
    <property type="entry name" value="translation initiation factor eif-2b, domain 1"/>
    <property type="match status" value="1"/>
</dbReference>